<dbReference type="InterPro" id="IPR009056">
    <property type="entry name" value="Cyt_c-like_dom"/>
</dbReference>
<organism evidence="7 8">
    <name type="scientific">Denitratisoma oestradiolicum</name>
    <dbReference type="NCBI Taxonomy" id="311182"/>
    <lineage>
        <taxon>Bacteria</taxon>
        <taxon>Pseudomonadati</taxon>
        <taxon>Pseudomonadota</taxon>
        <taxon>Betaproteobacteria</taxon>
        <taxon>Nitrosomonadales</taxon>
        <taxon>Sterolibacteriaceae</taxon>
        <taxon>Denitratisoma</taxon>
    </lineage>
</organism>
<dbReference type="InterPro" id="IPR051459">
    <property type="entry name" value="Cytochrome_c-type_DH"/>
</dbReference>
<dbReference type="OrthoDB" id="9808312at2"/>
<dbReference type="InterPro" id="IPR008168">
    <property type="entry name" value="Cyt_C_IC"/>
</dbReference>
<dbReference type="Gene3D" id="1.10.760.10">
    <property type="entry name" value="Cytochrome c-like domain"/>
    <property type="match status" value="3"/>
</dbReference>
<evidence type="ECO:0000256" key="2">
    <source>
        <dbReference type="ARBA" id="ARBA00022617"/>
    </source>
</evidence>
<evidence type="ECO:0000256" key="4">
    <source>
        <dbReference type="ARBA" id="ARBA00022982"/>
    </source>
</evidence>
<keyword evidence="1" id="KW-0813">Transport</keyword>
<proteinExistence type="predicted"/>
<dbReference type="GO" id="GO:0009055">
    <property type="term" value="F:electron transfer activity"/>
    <property type="evidence" value="ECO:0007669"/>
    <property type="project" value="InterPro"/>
</dbReference>
<protein>
    <submittedName>
        <fullName evidence="7">Cytochrome c, class I</fullName>
    </submittedName>
</protein>
<evidence type="ECO:0000256" key="3">
    <source>
        <dbReference type="ARBA" id="ARBA00022723"/>
    </source>
</evidence>
<feature type="domain" description="Cytochrome c" evidence="6">
    <location>
        <begin position="133"/>
        <end position="219"/>
    </location>
</feature>
<evidence type="ECO:0000313" key="7">
    <source>
        <dbReference type="EMBL" id="CAB1367705.1"/>
    </source>
</evidence>
<dbReference type="Pfam" id="PF13442">
    <property type="entry name" value="Cytochrome_CBB3"/>
    <property type="match status" value="3"/>
</dbReference>
<sequence length="355" mass="38710">MQWMTFTSRGSVWGSLMTRCVLVFVLMASSATWAGQRPLKGGPIKPEILYHNYCSVCHGDKGDGNSRAKGSLVPPPRDFTKAGELGRQTMITIVTHGKPSTAMTGWQTQLTQKEIEAVVDYIRSTFMRVVLDPRLQQGQAVYIHNCMVCHGDKGQGAMSSVGLVPPRNFATPQARAELTRERMIYSVTNGRPNTAMAPFAKRLPTKDIEAVVDYIRTGLMMPEAGDISGTSAHSRGRSGEAENGMAQTFVNGLKGDPAKGGKLYMTTCATCHGAKGDGKGPRAYFINPKPRNFLDLAFRANFNRPAVFLAVAEGRLGTEMPAWSKVLTEQEIADVSEFVFQRFIRPGTKAAGGKR</sequence>
<reference evidence="7 8" key="1">
    <citation type="submission" date="2020-03" db="EMBL/GenBank/DDBJ databases">
        <authorList>
            <consortium name="Genoscope - CEA"/>
            <person name="William W."/>
        </authorList>
    </citation>
    <scope>NUCLEOTIDE SEQUENCE [LARGE SCALE GENOMIC DNA]</scope>
    <source>
        <strain evidence="8">DSM 16959</strain>
    </source>
</reference>
<keyword evidence="4" id="KW-0249">Electron transport</keyword>
<keyword evidence="2" id="KW-0349">Heme</keyword>
<evidence type="ECO:0000259" key="6">
    <source>
        <dbReference type="PROSITE" id="PS51007"/>
    </source>
</evidence>
<dbReference type="AlphaFoldDB" id="A0A6S6XSK0"/>
<feature type="domain" description="Cytochrome c" evidence="6">
    <location>
        <begin position="255"/>
        <end position="343"/>
    </location>
</feature>
<keyword evidence="5" id="KW-0408">Iron</keyword>
<dbReference type="Proteomes" id="UP000515733">
    <property type="component" value="Chromosome"/>
</dbReference>
<dbReference type="PROSITE" id="PS51007">
    <property type="entry name" value="CYTC"/>
    <property type="match status" value="3"/>
</dbReference>
<dbReference type="GO" id="GO:0020037">
    <property type="term" value="F:heme binding"/>
    <property type="evidence" value="ECO:0007669"/>
    <property type="project" value="InterPro"/>
</dbReference>
<evidence type="ECO:0000256" key="5">
    <source>
        <dbReference type="ARBA" id="ARBA00023004"/>
    </source>
</evidence>
<evidence type="ECO:0000313" key="8">
    <source>
        <dbReference type="Proteomes" id="UP000515733"/>
    </source>
</evidence>
<dbReference type="SUPFAM" id="SSF46626">
    <property type="entry name" value="Cytochrome c"/>
    <property type="match status" value="3"/>
</dbReference>
<dbReference type="PRINTS" id="PR00605">
    <property type="entry name" value="CYTCHROMECIC"/>
</dbReference>
<accession>A0A6S6XSK0</accession>
<keyword evidence="3" id="KW-0479">Metal-binding</keyword>
<name>A0A6S6XSK0_9PROT</name>
<dbReference type="PANTHER" id="PTHR35008:SF8">
    <property type="entry name" value="ALCOHOL DEHYDROGENASE CYTOCHROME C SUBUNIT"/>
    <property type="match status" value="1"/>
</dbReference>
<keyword evidence="8" id="KW-1185">Reference proteome</keyword>
<gene>
    <name evidence="7" type="ORF">DENOEST_0540</name>
</gene>
<evidence type="ECO:0000256" key="1">
    <source>
        <dbReference type="ARBA" id="ARBA00022448"/>
    </source>
</evidence>
<dbReference type="InterPro" id="IPR036909">
    <property type="entry name" value="Cyt_c-like_dom_sf"/>
</dbReference>
<dbReference type="PANTHER" id="PTHR35008">
    <property type="entry name" value="BLL4482 PROTEIN-RELATED"/>
    <property type="match status" value="1"/>
</dbReference>
<dbReference type="GO" id="GO:0005506">
    <property type="term" value="F:iron ion binding"/>
    <property type="evidence" value="ECO:0007669"/>
    <property type="project" value="InterPro"/>
</dbReference>
<dbReference type="EMBL" id="LR778301">
    <property type="protein sequence ID" value="CAB1367705.1"/>
    <property type="molecule type" value="Genomic_DNA"/>
</dbReference>
<dbReference type="KEGG" id="doe:DENOEST_0540"/>
<feature type="domain" description="Cytochrome c" evidence="6">
    <location>
        <begin position="36"/>
        <end position="126"/>
    </location>
</feature>